<comment type="caution">
    <text evidence="1">The sequence shown here is derived from an EMBL/GenBank/DDBJ whole genome shotgun (WGS) entry which is preliminary data.</text>
</comment>
<proteinExistence type="predicted"/>
<name>A0ABD3IZ92_EUCGL</name>
<sequence length="158" mass="17502">MVSVTGDNVGAYLPVNDIAVNCSSLGNSSVSKQTWIRDTEDGSTYFPIDETHSSIVASANRSSPPVHNRISHDTARLSRSGFVYSFRVTMGPKFVRLHFFPSDYLHFGHADFGHADFGHADSFFSVKATGYTQLRNFSAFLSSDHTGFTSFRKESYLT</sequence>
<reference evidence="1 2" key="1">
    <citation type="submission" date="2024-11" db="EMBL/GenBank/DDBJ databases">
        <title>Chromosome-level genome assembly of Eucalyptus globulus Labill. provides insights into its genome evolution.</title>
        <authorList>
            <person name="Li X."/>
        </authorList>
    </citation>
    <scope>NUCLEOTIDE SEQUENCE [LARGE SCALE GENOMIC DNA]</scope>
    <source>
        <strain evidence="1">CL2024</strain>
        <tissue evidence="1">Fresh tender leaves</tissue>
    </source>
</reference>
<accession>A0ABD3IZ92</accession>
<dbReference type="Gene3D" id="2.60.120.430">
    <property type="entry name" value="Galactose-binding lectin"/>
    <property type="match status" value="1"/>
</dbReference>
<dbReference type="InterPro" id="IPR045272">
    <property type="entry name" value="ANXUR1/2-like"/>
</dbReference>
<organism evidence="1 2">
    <name type="scientific">Eucalyptus globulus</name>
    <name type="common">Tasmanian blue gum</name>
    <dbReference type="NCBI Taxonomy" id="34317"/>
    <lineage>
        <taxon>Eukaryota</taxon>
        <taxon>Viridiplantae</taxon>
        <taxon>Streptophyta</taxon>
        <taxon>Embryophyta</taxon>
        <taxon>Tracheophyta</taxon>
        <taxon>Spermatophyta</taxon>
        <taxon>Magnoliopsida</taxon>
        <taxon>eudicotyledons</taxon>
        <taxon>Gunneridae</taxon>
        <taxon>Pentapetalae</taxon>
        <taxon>rosids</taxon>
        <taxon>malvids</taxon>
        <taxon>Myrtales</taxon>
        <taxon>Myrtaceae</taxon>
        <taxon>Myrtoideae</taxon>
        <taxon>Eucalypteae</taxon>
        <taxon>Eucalyptus</taxon>
    </lineage>
</organism>
<dbReference type="PANTHER" id="PTHR34590">
    <property type="entry name" value="OS03G0124300 PROTEIN-RELATED"/>
    <property type="match status" value="1"/>
</dbReference>
<evidence type="ECO:0000313" key="1">
    <source>
        <dbReference type="EMBL" id="KAL3719409.1"/>
    </source>
</evidence>
<gene>
    <name evidence="1" type="ORF">ACJRO7_004380</name>
</gene>
<dbReference type="PANTHER" id="PTHR34590:SF15">
    <property type="entry name" value="PROTEIN KINASE DOMAIN-CONTAINING PROTEIN"/>
    <property type="match status" value="1"/>
</dbReference>
<dbReference type="EMBL" id="JBJKBG010000010">
    <property type="protein sequence ID" value="KAL3719409.1"/>
    <property type="molecule type" value="Genomic_DNA"/>
</dbReference>
<keyword evidence="2" id="KW-1185">Reference proteome</keyword>
<dbReference type="Proteomes" id="UP001634007">
    <property type="component" value="Unassembled WGS sequence"/>
</dbReference>
<evidence type="ECO:0008006" key="3">
    <source>
        <dbReference type="Google" id="ProtNLM"/>
    </source>
</evidence>
<dbReference type="AlphaFoldDB" id="A0ABD3IZ92"/>
<evidence type="ECO:0000313" key="2">
    <source>
        <dbReference type="Proteomes" id="UP001634007"/>
    </source>
</evidence>
<protein>
    <recommendedName>
        <fullName evidence="3">Malectin-like domain-containing protein</fullName>
    </recommendedName>
</protein>